<dbReference type="Gene3D" id="3.20.20.450">
    <property type="entry name" value="EAL domain"/>
    <property type="match status" value="1"/>
</dbReference>
<dbReference type="EMBL" id="MWMH01000004">
    <property type="protein sequence ID" value="OOP72914.1"/>
    <property type="molecule type" value="Genomic_DNA"/>
</dbReference>
<feature type="domain" description="EAL" evidence="1">
    <location>
        <begin position="1"/>
        <end position="205"/>
    </location>
</feature>
<proteinExistence type="predicted"/>
<dbReference type="RefSeq" id="WP_008424010.1">
    <property type="nucleotide sequence ID" value="NZ_MWMH01000004.1"/>
</dbReference>
<accession>A0A1S9N5V0</accession>
<dbReference type="InterPro" id="IPR035919">
    <property type="entry name" value="EAL_sf"/>
</dbReference>
<protein>
    <submittedName>
        <fullName evidence="3">Histidine kinase</fullName>
    </submittedName>
</protein>
<dbReference type="PIRSF" id="PIRSF003180">
    <property type="entry name" value="DiGMPpdiest_YuxH"/>
    <property type="match status" value="1"/>
</dbReference>
<dbReference type="SMART" id="SM00052">
    <property type="entry name" value="EAL"/>
    <property type="match status" value="1"/>
</dbReference>
<dbReference type="GO" id="GO:0016301">
    <property type="term" value="F:kinase activity"/>
    <property type="evidence" value="ECO:0007669"/>
    <property type="project" value="UniProtKB-KW"/>
</dbReference>
<dbReference type="AlphaFoldDB" id="A0A1S9N5V0"/>
<dbReference type="Proteomes" id="UP000190959">
    <property type="component" value="Unassembled WGS sequence"/>
</dbReference>
<evidence type="ECO:0000259" key="1">
    <source>
        <dbReference type="PROSITE" id="PS50883"/>
    </source>
</evidence>
<dbReference type="PANTHER" id="PTHR33525">
    <property type="match status" value="1"/>
</dbReference>
<evidence type="ECO:0000313" key="4">
    <source>
        <dbReference type="Proteomes" id="UP000190959"/>
    </source>
</evidence>
<reference evidence="3 4" key="1">
    <citation type="submission" date="2017-02" db="EMBL/GenBank/DDBJ databases">
        <title>Genome sequence of Clostridium beijerinckii Br21.</title>
        <authorList>
            <person name="Fonseca B.C."/>
            <person name="Guazzaroni M.E."/>
            <person name="Riano-Pachon D.M."/>
            <person name="Reginatto V."/>
        </authorList>
    </citation>
    <scope>NUCLEOTIDE SEQUENCE [LARGE SCALE GENOMIC DNA]</scope>
    <source>
        <strain evidence="3 4">Br21</strain>
    </source>
</reference>
<comment type="caution">
    <text evidence="3">The sequence shown here is derived from an EMBL/GenBank/DDBJ whole genome shotgun (WGS) entry which is preliminary data.</text>
</comment>
<dbReference type="InterPro" id="IPR014408">
    <property type="entry name" value="dGMP_Pdiesterase_EAL/HD-GYP"/>
</dbReference>
<dbReference type="PROSITE" id="PS50883">
    <property type="entry name" value="EAL"/>
    <property type="match status" value="1"/>
</dbReference>
<evidence type="ECO:0000259" key="2">
    <source>
        <dbReference type="PROSITE" id="PS51833"/>
    </source>
</evidence>
<dbReference type="SUPFAM" id="SSF109604">
    <property type="entry name" value="HD-domain/PDEase-like"/>
    <property type="match status" value="1"/>
</dbReference>
<dbReference type="Pfam" id="PF00563">
    <property type="entry name" value="EAL"/>
    <property type="match status" value="1"/>
</dbReference>
<feature type="domain" description="HDOD" evidence="2">
    <location>
        <begin position="199"/>
        <end position="386"/>
    </location>
</feature>
<evidence type="ECO:0000313" key="3">
    <source>
        <dbReference type="EMBL" id="OOP72914.1"/>
    </source>
</evidence>
<dbReference type="InterPro" id="IPR001633">
    <property type="entry name" value="EAL_dom"/>
</dbReference>
<dbReference type="Pfam" id="PF08668">
    <property type="entry name" value="HDOD"/>
    <property type="match status" value="1"/>
</dbReference>
<dbReference type="InterPro" id="IPR052340">
    <property type="entry name" value="RNase_Y/CdgJ"/>
</dbReference>
<dbReference type="Gene3D" id="1.10.3210.10">
    <property type="entry name" value="Hypothetical protein af1432"/>
    <property type="match status" value="1"/>
</dbReference>
<name>A0A1S9N5V0_CLOBE</name>
<organism evidence="3 4">
    <name type="scientific">Clostridium beijerinckii</name>
    <name type="common">Clostridium MP</name>
    <dbReference type="NCBI Taxonomy" id="1520"/>
    <lineage>
        <taxon>Bacteria</taxon>
        <taxon>Bacillati</taxon>
        <taxon>Bacillota</taxon>
        <taxon>Clostridia</taxon>
        <taxon>Eubacteriales</taxon>
        <taxon>Clostridiaceae</taxon>
        <taxon>Clostridium</taxon>
    </lineage>
</organism>
<gene>
    <name evidence="3" type="ORF">CBEIBR21_13955</name>
</gene>
<keyword evidence="3" id="KW-0808">Transferase</keyword>
<keyword evidence="3" id="KW-0418">Kinase</keyword>
<dbReference type="InterPro" id="IPR013976">
    <property type="entry name" value="HDOD"/>
</dbReference>
<sequence length="403" mass="46868">MDTFIARQPIFDRNNEVVAYELLFRNGHNNFYNNSNGDEATLNVIANSFYAFDFKGIIDNKKAFINFTEELIKEEIATILPSEYVVIEILENIEPSEEFISSCKRLKEKEFIIALDDFTFDIRYIKLVQLADIIKIDFKITKGVERKKVFELLRINSKLKFLAEKVENKEEYHEALKLGYTYFQGYYFSKPTILSTQNIPANKDTRLKILKLINKDDFDFNHLEALIIKDLGLSYKLTKLINSSAYGIKNKVSTIKHAITLLGKKEIIKWLYIVLLNDLKESDIDEVVKVSLQRAKMCESICDMSIYQEKINSAYMVGLFSVMDAILNCSIEIIIKELYLSNEIKEGLIEQNSPLNKVLKLTISYEKGQWEDVLVYAKEIKINENKIPEVYLESVRWADEILQ</sequence>
<dbReference type="PANTHER" id="PTHR33525:SF4">
    <property type="entry name" value="CYCLIC DI-GMP PHOSPHODIESTERASE CDGJ"/>
    <property type="match status" value="1"/>
</dbReference>
<dbReference type="SUPFAM" id="SSF141868">
    <property type="entry name" value="EAL domain-like"/>
    <property type="match status" value="1"/>
</dbReference>
<dbReference type="PROSITE" id="PS51833">
    <property type="entry name" value="HDOD"/>
    <property type="match status" value="1"/>
</dbReference>